<reference evidence="1 2" key="1">
    <citation type="journal article" date="2017" name="Antonie Van Leeuwenhoek">
        <title>Rhizobium rhizosphaerae sp. nov., a novel species isolated from rice rhizosphere.</title>
        <authorList>
            <person name="Zhao J.J."/>
            <person name="Zhang J."/>
            <person name="Zhang R.J."/>
            <person name="Zhang C.W."/>
            <person name="Yin H.Q."/>
            <person name="Zhang X.X."/>
        </authorList>
    </citation>
    <scope>NUCLEOTIDE SEQUENCE [LARGE SCALE GENOMIC DNA]</scope>
    <source>
        <strain evidence="1 2">E3</strain>
    </source>
</reference>
<comment type="caution">
    <text evidence="1">The sequence shown here is derived from an EMBL/GenBank/DDBJ whole genome shotgun (WGS) entry which is preliminary data.</text>
</comment>
<protein>
    <recommendedName>
        <fullName evidence="3">DUF4826 domain-containing protein</fullName>
    </recommendedName>
</protein>
<dbReference type="InterPro" id="IPR032251">
    <property type="entry name" value="DUF4826"/>
</dbReference>
<accession>K6X1W7</accession>
<evidence type="ECO:0000313" key="1">
    <source>
        <dbReference type="EMBL" id="GAC14654.1"/>
    </source>
</evidence>
<dbReference type="AlphaFoldDB" id="K6X1W7"/>
<evidence type="ECO:0000313" key="2">
    <source>
        <dbReference type="Proteomes" id="UP000006334"/>
    </source>
</evidence>
<proteinExistence type="predicted"/>
<dbReference type="Proteomes" id="UP000006334">
    <property type="component" value="Unassembled WGS sequence"/>
</dbReference>
<evidence type="ECO:0008006" key="3">
    <source>
        <dbReference type="Google" id="ProtNLM"/>
    </source>
</evidence>
<sequence>MTQPQAMSQEEMTQWVRAQFQRANKHLAENGVIFDSVVTEECRYLAPYVAVWKIKSLDNKFYWVISGDLPCDYMPYESENSARDALRRFSFKWQLKAQEIEESNNLDNTQKQFAEMLVTRAEGLYALYNQQDLWTEIKGGKA</sequence>
<dbReference type="EMBL" id="BAEN01000038">
    <property type="protein sequence ID" value="GAC14654.1"/>
    <property type="molecule type" value="Genomic_DNA"/>
</dbReference>
<gene>
    <name evidence="1" type="ORF">GLIP_2026</name>
</gene>
<dbReference type="eggNOG" id="ENOG5032SEN">
    <property type="taxonomic scope" value="Bacteria"/>
</dbReference>
<dbReference type="STRING" id="1127673.GLIP_2026"/>
<keyword evidence="2" id="KW-1185">Reference proteome</keyword>
<dbReference type="OrthoDB" id="3078260at2"/>
<dbReference type="Pfam" id="PF16108">
    <property type="entry name" value="DUF4826"/>
    <property type="match status" value="1"/>
</dbReference>
<name>K6X1W7_9ALTE</name>
<dbReference type="RefSeq" id="WP_008844470.1">
    <property type="nucleotide sequence ID" value="NZ_BAEN01000038.1"/>
</dbReference>
<organism evidence="1 2">
    <name type="scientific">Aliiglaciecola lipolytica E3</name>
    <dbReference type="NCBI Taxonomy" id="1127673"/>
    <lineage>
        <taxon>Bacteria</taxon>
        <taxon>Pseudomonadati</taxon>
        <taxon>Pseudomonadota</taxon>
        <taxon>Gammaproteobacteria</taxon>
        <taxon>Alteromonadales</taxon>
        <taxon>Alteromonadaceae</taxon>
        <taxon>Aliiglaciecola</taxon>
    </lineage>
</organism>